<dbReference type="EMBL" id="AP004756">
    <property type="protein sequence ID" value="BAD33203.1"/>
    <property type="molecule type" value="Genomic_DNA"/>
</dbReference>
<organism evidence="3 4">
    <name type="scientific">Oryza sativa subsp. japonica</name>
    <name type="common">Rice</name>
    <dbReference type="NCBI Taxonomy" id="39947"/>
    <lineage>
        <taxon>Eukaryota</taxon>
        <taxon>Viridiplantae</taxon>
        <taxon>Streptophyta</taxon>
        <taxon>Embryophyta</taxon>
        <taxon>Tracheophyta</taxon>
        <taxon>Spermatophyta</taxon>
        <taxon>Magnoliopsida</taxon>
        <taxon>Liliopsida</taxon>
        <taxon>Poales</taxon>
        <taxon>Poaceae</taxon>
        <taxon>BOP clade</taxon>
        <taxon>Oryzoideae</taxon>
        <taxon>Oryzeae</taxon>
        <taxon>Oryzinae</taxon>
        <taxon>Oryza</taxon>
        <taxon>Oryza sativa</taxon>
    </lineage>
</organism>
<dbReference type="EMBL" id="AP005839">
    <property type="protein sequence ID" value="BAD34073.1"/>
    <property type="molecule type" value="Genomic_DNA"/>
</dbReference>
<protein>
    <submittedName>
        <fullName evidence="3">Uncharacterized protein</fullName>
    </submittedName>
</protein>
<evidence type="ECO:0000313" key="3">
    <source>
        <dbReference type="EMBL" id="BAD34073.1"/>
    </source>
</evidence>
<accession>Q69LF2</accession>
<evidence type="ECO:0000256" key="1">
    <source>
        <dbReference type="SAM" id="MobiDB-lite"/>
    </source>
</evidence>
<reference evidence="4" key="3">
    <citation type="journal article" date="2005" name="Nature">
        <title>The map-based sequence of the rice genome.</title>
        <authorList>
            <consortium name="International rice genome sequencing project (IRGSP)"/>
            <person name="Matsumoto T."/>
            <person name="Wu J."/>
            <person name="Kanamori H."/>
            <person name="Katayose Y."/>
            <person name="Fujisawa M."/>
            <person name="Namiki N."/>
            <person name="Mizuno H."/>
            <person name="Yamamoto K."/>
            <person name="Antonio B.A."/>
            <person name="Baba T."/>
            <person name="Sakata K."/>
            <person name="Nagamura Y."/>
            <person name="Aoki H."/>
            <person name="Arikawa K."/>
            <person name="Arita K."/>
            <person name="Bito T."/>
            <person name="Chiden Y."/>
            <person name="Fujitsuka N."/>
            <person name="Fukunaka R."/>
            <person name="Hamada M."/>
            <person name="Harada C."/>
            <person name="Hayashi A."/>
            <person name="Hijishita S."/>
            <person name="Honda M."/>
            <person name="Hosokawa S."/>
            <person name="Ichikawa Y."/>
            <person name="Idonuma A."/>
            <person name="Iijima M."/>
            <person name="Ikeda M."/>
            <person name="Ikeno M."/>
            <person name="Ito K."/>
            <person name="Ito S."/>
            <person name="Ito T."/>
            <person name="Ito Y."/>
            <person name="Ito Y."/>
            <person name="Iwabuchi A."/>
            <person name="Kamiya K."/>
            <person name="Karasawa W."/>
            <person name="Kurita K."/>
            <person name="Katagiri S."/>
            <person name="Kikuta A."/>
            <person name="Kobayashi H."/>
            <person name="Kobayashi N."/>
            <person name="Machita K."/>
            <person name="Maehara T."/>
            <person name="Masukawa M."/>
            <person name="Mizubayashi T."/>
            <person name="Mukai Y."/>
            <person name="Nagasaki H."/>
            <person name="Nagata Y."/>
            <person name="Naito S."/>
            <person name="Nakashima M."/>
            <person name="Nakama Y."/>
            <person name="Nakamichi Y."/>
            <person name="Nakamura M."/>
            <person name="Meguro A."/>
            <person name="Negishi M."/>
            <person name="Ohta I."/>
            <person name="Ohta T."/>
            <person name="Okamoto M."/>
            <person name="Ono N."/>
            <person name="Saji S."/>
            <person name="Sakaguchi M."/>
            <person name="Sakai K."/>
            <person name="Shibata M."/>
            <person name="Shimokawa T."/>
            <person name="Song J."/>
            <person name="Takazaki Y."/>
            <person name="Terasawa K."/>
            <person name="Tsugane M."/>
            <person name="Tsuji K."/>
            <person name="Ueda S."/>
            <person name="Waki K."/>
            <person name="Yamagata H."/>
            <person name="Yamamoto M."/>
            <person name="Yamamoto S."/>
            <person name="Yamane H."/>
            <person name="Yoshiki S."/>
            <person name="Yoshihara R."/>
            <person name="Yukawa K."/>
            <person name="Zhong H."/>
            <person name="Yano M."/>
            <person name="Yuan Q."/>
            <person name="Ouyang S."/>
            <person name="Liu J."/>
            <person name="Jones K.M."/>
            <person name="Gansberger K."/>
            <person name="Moffat K."/>
            <person name="Hill J."/>
            <person name="Bera J."/>
            <person name="Fadrosh D."/>
            <person name="Jin S."/>
            <person name="Johri S."/>
            <person name="Kim M."/>
            <person name="Overton L."/>
            <person name="Reardon M."/>
            <person name="Tsitrin T."/>
            <person name="Vuong H."/>
            <person name="Weaver B."/>
            <person name="Ciecko A."/>
            <person name="Tallon L."/>
            <person name="Jackson J."/>
            <person name="Pai G."/>
            <person name="Aken S.V."/>
            <person name="Utterback T."/>
            <person name="Reidmuller S."/>
            <person name="Feldblyum T."/>
            <person name="Hsiao J."/>
            <person name="Zismann V."/>
            <person name="Iobst S."/>
            <person name="de Vazeille A.R."/>
            <person name="Buell C.R."/>
            <person name="Ying K."/>
            <person name="Li Y."/>
            <person name="Lu T."/>
            <person name="Huang Y."/>
            <person name="Zhao Q."/>
            <person name="Feng Q."/>
            <person name="Zhang L."/>
            <person name="Zhu J."/>
            <person name="Weng Q."/>
            <person name="Mu J."/>
            <person name="Lu Y."/>
            <person name="Fan D."/>
            <person name="Liu Y."/>
            <person name="Guan J."/>
            <person name="Zhang Y."/>
            <person name="Yu S."/>
            <person name="Liu X."/>
            <person name="Zhang Y."/>
            <person name="Hong G."/>
            <person name="Han B."/>
            <person name="Choisne N."/>
            <person name="Demange N."/>
            <person name="Orjeda G."/>
            <person name="Samain S."/>
            <person name="Cattolico L."/>
            <person name="Pelletier E."/>
            <person name="Couloux A."/>
            <person name="Segurens B."/>
            <person name="Wincker P."/>
            <person name="D'Hont A."/>
            <person name="Scarpelli C."/>
            <person name="Weissenbach J."/>
            <person name="Salanoubat M."/>
            <person name="Quetier F."/>
            <person name="Yu Y."/>
            <person name="Kim H.R."/>
            <person name="Rambo T."/>
            <person name="Currie J."/>
            <person name="Collura K."/>
            <person name="Luo M."/>
            <person name="Yang T."/>
            <person name="Ammiraju J.S.S."/>
            <person name="Engler F."/>
            <person name="Soderlund C."/>
            <person name="Wing R.A."/>
            <person name="Palmer L.E."/>
            <person name="de la Bastide M."/>
            <person name="Spiegel L."/>
            <person name="Nascimento L."/>
            <person name="Zutavern T."/>
            <person name="O'Shaughnessy A."/>
            <person name="Dike S."/>
            <person name="Dedhia N."/>
            <person name="Preston R."/>
            <person name="Balija V."/>
            <person name="McCombie W.R."/>
            <person name="Chow T."/>
            <person name="Chen H."/>
            <person name="Chung M."/>
            <person name="Chen C."/>
            <person name="Shaw J."/>
            <person name="Wu H."/>
            <person name="Hsiao K."/>
            <person name="Chao Y."/>
            <person name="Chu M."/>
            <person name="Cheng C."/>
            <person name="Hour A."/>
            <person name="Lee P."/>
            <person name="Lin S."/>
            <person name="Lin Y."/>
            <person name="Liou J."/>
            <person name="Liu S."/>
            <person name="Hsing Y."/>
            <person name="Raghuvanshi S."/>
            <person name="Mohanty A."/>
            <person name="Bharti A.K."/>
            <person name="Gaur A."/>
            <person name="Gupta V."/>
            <person name="Kumar D."/>
            <person name="Ravi V."/>
            <person name="Vij S."/>
            <person name="Kapur A."/>
            <person name="Khurana P."/>
            <person name="Khurana P."/>
            <person name="Khurana J.P."/>
            <person name="Tyagi A.K."/>
            <person name="Gaikwad K."/>
            <person name="Singh A."/>
            <person name="Dalal V."/>
            <person name="Srivastava S."/>
            <person name="Dixit A."/>
            <person name="Pal A.K."/>
            <person name="Ghazi I.A."/>
            <person name="Yadav M."/>
            <person name="Pandit A."/>
            <person name="Bhargava A."/>
            <person name="Sureshbabu K."/>
            <person name="Batra K."/>
            <person name="Sharma T.R."/>
            <person name="Mohapatra T."/>
            <person name="Singh N.K."/>
            <person name="Messing J."/>
            <person name="Nelson A.B."/>
            <person name="Fuks G."/>
            <person name="Kavchok S."/>
            <person name="Keizer G."/>
            <person name="Linton E."/>
            <person name="Llaca V."/>
            <person name="Song R."/>
            <person name="Tanyolac B."/>
            <person name="Young S."/>
            <person name="Ho-Il K."/>
            <person name="Hahn J.H."/>
            <person name="Sangsakoo G."/>
            <person name="Vanavichit A."/>
            <person name="de Mattos Luiz.A.T."/>
            <person name="Zimmer P.D."/>
            <person name="Malone G."/>
            <person name="Dellagostin O."/>
            <person name="de Oliveira A.C."/>
            <person name="Bevan M."/>
            <person name="Bancroft I."/>
            <person name="Minx P."/>
            <person name="Cordum H."/>
            <person name="Wilson R."/>
            <person name="Cheng Z."/>
            <person name="Jin W."/>
            <person name="Jiang J."/>
            <person name="Leong S.A."/>
            <person name="Iwama H."/>
            <person name="Gojobori T."/>
            <person name="Itoh T."/>
            <person name="Niimura Y."/>
            <person name="Fujii Y."/>
            <person name="Habara T."/>
            <person name="Sakai H."/>
            <person name="Sato Y."/>
            <person name="Wilson G."/>
            <person name="Kumar K."/>
            <person name="McCouch S."/>
            <person name="Juretic N."/>
            <person name="Hoen D."/>
            <person name="Wright S."/>
            <person name="Bruskiewich R."/>
            <person name="Bureau T."/>
            <person name="Miyao A."/>
            <person name="Hirochika H."/>
            <person name="Nishikawa T."/>
            <person name="Kadowaki K."/>
            <person name="Sugiura M."/>
            <person name="Burr B."/>
            <person name="Sasaki T."/>
        </authorList>
    </citation>
    <scope>NUCLEOTIDE SEQUENCE [LARGE SCALE GENOMIC DNA]</scope>
    <source>
        <strain evidence="4">cv. Nipponbare</strain>
    </source>
</reference>
<reference evidence="3" key="2">
    <citation type="submission" date="2002-10" db="EMBL/GenBank/DDBJ databases">
        <title>Oryza sativa nipponbare(GA3) genomic DNA, chromosome 9, BAC clone:OSJNBa0044K01.</title>
        <authorList>
            <person name="Sasaki T."/>
            <person name="Matsumoto T."/>
            <person name="Katayose Y."/>
        </authorList>
    </citation>
    <scope>NUCLEOTIDE SEQUENCE</scope>
</reference>
<evidence type="ECO:0000313" key="2">
    <source>
        <dbReference type="EMBL" id="BAD33203.1"/>
    </source>
</evidence>
<name>Q69LF2_ORYSJ</name>
<dbReference type="AlphaFoldDB" id="Q69LF2"/>
<dbReference type="Proteomes" id="UP000000763">
    <property type="component" value="Chromosome 9"/>
</dbReference>
<gene>
    <name evidence="3" type="ORF">OSJNBa0044K01.36</name>
    <name evidence="2" type="ORF">P0592C05.9</name>
</gene>
<evidence type="ECO:0000313" key="4">
    <source>
        <dbReference type="Proteomes" id="UP000000763"/>
    </source>
</evidence>
<feature type="region of interest" description="Disordered" evidence="1">
    <location>
        <begin position="1"/>
        <end position="42"/>
    </location>
</feature>
<reference evidence="4" key="4">
    <citation type="journal article" date="2008" name="Nucleic Acids Res.">
        <title>The rice annotation project database (RAP-DB): 2008 update.</title>
        <authorList>
            <consortium name="The rice annotation project (RAP)"/>
        </authorList>
    </citation>
    <scope>GENOME REANNOTATION</scope>
    <source>
        <strain evidence="4">cv. Nipponbare</strain>
    </source>
</reference>
<sequence length="84" mass="9541">MTIVPSNRHLDETRSVHVEDGDERTPNRFSRTGGSAEPEKTSSRPLLWPVLMVRYYDLRTVNSDDLAGYFAQEVRPMASPQAHP</sequence>
<proteinExistence type="predicted"/>
<feature type="compositionally biased region" description="Basic and acidic residues" evidence="1">
    <location>
        <begin position="8"/>
        <end position="26"/>
    </location>
</feature>
<reference evidence="2" key="1">
    <citation type="submission" date="2002-02" db="EMBL/GenBank/DDBJ databases">
        <title>Oryza sativa nipponbare(GA3) genomic DNA, chromosome 9, PAC clone:P0592C05.</title>
        <authorList>
            <person name="Sasaki T."/>
            <person name="Matsumoto T."/>
            <person name="Yamamoto K."/>
        </authorList>
    </citation>
    <scope>NUCLEOTIDE SEQUENCE</scope>
</reference>